<evidence type="ECO:0000313" key="1">
    <source>
        <dbReference type="EMBL" id="MCY1722478.1"/>
    </source>
</evidence>
<evidence type="ECO:0000313" key="2">
    <source>
        <dbReference type="Proteomes" id="UP001145087"/>
    </source>
</evidence>
<name>A0A9X3F8J8_9BACT</name>
<comment type="caution">
    <text evidence="1">The sequence shown here is derived from an EMBL/GenBank/DDBJ whole genome shotgun (WGS) entry which is preliminary data.</text>
</comment>
<reference evidence="1" key="1">
    <citation type="submission" date="2022-11" db="EMBL/GenBank/DDBJ databases">
        <title>Marilongibacter aestuarii gen. nov., sp. nov., isolated from tidal flat sediment.</title>
        <authorList>
            <person name="Jiayan W."/>
        </authorList>
    </citation>
    <scope>NUCLEOTIDE SEQUENCE</scope>
    <source>
        <strain evidence="1">Z1-6</strain>
    </source>
</reference>
<gene>
    <name evidence="1" type="ORF">OU798_19165</name>
</gene>
<keyword evidence="2" id="KW-1185">Reference proteome</keyword>
<accession>A0A9X3F8J8</accession>
<protein>
    <submittedName>
        <fullName evidence="1">Uncharacterized protein</fullName>
    </submittedName>
</protein>
<organism evidence="1 2">
    <name type="scientific">Draconibacterium aestuarii</name>
    <dbReference type="NCBI Taxonomy" id="2998507"/>
    <lineage>
        <taxon>Bacteria</taxon>
        <taxon>Pseudomonadati</taxon>
        <taxon>Bacteroidota</taxon>
        <taxon>Bacteroidia</taxon>
        <taxon>Marinilabiliales</taxon>
        <taxon>Prolixibacteraceae</taxon>
        <taxon>Draconibacterium</taxon>
    </lineage>
</organism>
<dbReference type="AlphaFoldDB" id="A0A9X3F8J8"/>
<sequence length="163" mass="19470">MRKILSVILIATCSAAVLKAQDNDSRIRIELEFETRNQLEETLPECEVSYEVFKVIDLATCYRITFLEDNKKAHVAIKRLKFLYRLRFTNYTDFYYEPEDKSNCTQIRLMLKYDFRDFHVTPFISHDLCSKHFNDHFNKTRYSTCFMLSSIKSRYETVLSRAT</sequence>
<dbReference type="Proteomes" id="UP001145087">
    <property type="component" value="Unassembled WGS sequence"/>
</dbReference>
<proteinExistence type="predicted"/>
<dbReference type="RefSeq" id="WP_343334804.1">
    <property type="nucleotide sequence ID" value="NZ_JAPOHD010000058.1"/>
</dbReference>
<dbReference type="EMBL" id="JAPOHD010000058">
    <property type="protein sequence ID" value="MCY1722478.1"/>
    <property type="molecule type" value="Genomic_DNA"/>
</dbReference>